<dbReference type="STRING" id="443218.AS9A_2920"/>
<protein>
    <submittedName>
        <fullName evidence="1">Uncharacterized protein</fullName>
    </submittedName>
</protein>
<accession>F6EK09</accession>
<dbReference type="EMBL" id="CP002786">
    <property type="protein sequence ID" value="AEF41367.1"/>
    <property type="molecule type" value="Genomic_DNA"/>
</dbReference>
<keyword evidence="2" id="KW-1185">Reference proteome</keyword>
<reference evidence="1 2" key="1">
    <citation type="journal article" date="2011" name="J. Bacteriol.">
        <title>Complete genome sequence of Amycolicicoccus subflavus DQS3-9A1T, an actinomycete isolated from crude oil-polluted soil.</title>
        <authorList>
            <person name="Cai M."/>
            <person name="Chen W.M."/>
            <person name="Nie Y."/>
            <person name="Chi C.Q."/>
            <person name="Wang Y.N."/>
            <person name="Tang Y.Q."/>
            <person name="Li G.Y."/>
            <person name="Wu X.L."/>
        </authorList>
    </citation>
    <scope>NUCLEOTIDE SEQUENCE [LARGE SCALE GENOMIC DNA]</scope>
    <source>
        <strain evidence="2">DSM 45089 / DQS3-9A1</strain>
    </source>
</reference>
<dbReference type="KEGG" id="asd:AS9A_2920"/>
<evidence type="ECO:0000313" key="1">
    <source>
        <dbReference type="EMBL" id="AEF41367.1"/>
    </source>
</evidence>
<proteinExistence type="predicted"/>
<dbReference type="AlphaFoldDB" id="F6EK09"/>
<gene>
    <name evidence="1" type="ordered locus">AS9A_2920</name>
</gene>
<organism evidence="1 2">
    <name type="scientific">Hoyosella subflava (strain DSM 45089 / JCM 17490 / NBRC 109087 / DQS3-9A1)</name>
    <name type="common">Amycolicicoccus subflavus</name>
    <dbReference type="NCBI Taxonomy" id="443218"/>
    <lineage>
        <taxon>Bacteria</taxon>
        <taxon>Bacillati</taxon>
        <taxon>Actinomycetota</taxon>
        <taxon>Actinomycetes</taxon>
        <taxon>Mycobacteriales</taxon>
        <taxon>Hoyosellaceae</taxon>
        <taxon>Hoyosella</taxon>
    </lineage>
</organism>
<sequence>MLMMMGVPNSVRVRVEVRAVVCEAVDVVIRFSHGQILGVRSIWSNHFAANARRC</sequence>
<dbReference type="HOGENOM" id="CLU_3039773_0_0_11"/>
<dbReference type="Proteomes" id="UP000009235">
    <property type="component" value="Chromosome"/>
</dbReference>
<name>F6EK09_HOYSD</name>
<evidence type="ECO:0000313" key="2">
    <source>
        <dbReference type="Proteomes" id="UP000009235"/>
    </source>
</evidence>